<dbReference type="AlphaFoldDB" id="A5GE57"/>
<keyword evidence="4" id="KW-1185">Reference proteome</keyword>
<dbReference type="Pfam" id="PF00571">
    <property type="entry name" value="CBS"/>
    <property type="match status" value="1"/>
</dbReference>
<keyword evidence="1" id="KW-0378">Hydrolase</keyword>
<proteinExistence type="predicted"/>
<dbReference type="SUPFAM" id="SSF81606">
    <property type="entry name" value="PP2C-like"/>
    <property type="match status" value="1"/>
</dbReference>
<dbReference type="InterPro" id="IPR001932">
    <property type="entry name" value="PPM-type_phosphatase-like_dom"/>
</dbReference>
<organism evidence="3 4">
    <name type="scientific">Geotalea uraniireducens (strain Rf4)</name>
    <name type="common">Geobacter uraniireducens</name>
    <dbReference type="NCBI Taxonomy" id="351605"/>
    <lineage>
        <taxon>Bacteria</taxon>
        <taxon>Pseudomonadati</taxon>
        <taxon>Thermodesulfobacteriota</taxon>
        <taxon>Desulfuromonadia</taxon>
        <taxon>Geobacterales</taxon>
        <taxon>Geobacteraceae</taxon>
        <taxon>Geotalea</taxon>
    </lineage>
</organism>
<feature type="domain" description="PPM-type phosphatase" evidence="2">
    <location>
        <begin position="176"/>
        <end position="395"/>
    </location>
</feature>
<dbReference type="OrthoDB" id="9802500at2"/>
<evidence type="ECO:0000256" key="1">
    <source>
        <dbReference type="ARBA" id="ARBA00022801"/>
    </source>
</evidence>
<dbReference type="STRING" id="351605.Gura_1513"/>
<evidence type="ECO:0000313" key="3">
    <source>
        <dbReference type="EMBL" id="ABQ25712.1"/>
    </source>
</evidence>
<sequence>MENAHHVTHCLREIVKTTETISPDLAVNDVLEIFKNDPSILAIPVADGRRFCGVISRKLLFYHHLGRPFALELYGKKPIRILLEKNCVCMEPELEVSDALARLLAVDPLLETDCFAVTEGEQCIGIVSVSDLMMNISANQALLLGALERLSARITDEVRKAGEIQQALLPLPDSSFDKIRVSGGITTSSEIGGDYFDYFPLGNDRLGLVVADVSGHGVQSGMVTTAAKASLHTLISLGIDTPAELLFGMNNAILTTARQTLLMTCLIAVINPKQGRLVIANAGHNFPYLYKSGTGSLEMVEDASGFPLGFEENCRFQECSATFEAGDTLFLYSDGIVECTDKAGEDFGYERLEAFLNEHVTLPPDIARKLLLEALEKFTGTRSFADDVTILIASSTL</sequence>
<dbReference type="InterPro" id="IPR036457">
    <property type="entry name" value="PPM-type-like_dom_sf"/>
</dbReference>
<dbReference type="PANTHER" id="PTHR43156">
    <property type="entry name" value="STAGE II SPORULATION PROTEIN E-RELATED"/>
    <property type="match status" value="1"/>
</dbReference>
<dbReference type="Gene3D" id="3.10.580.10">
    <property type="entry name" value="CBS-domain"/>
    <property type="match status" value="1"/>
</dbReference>
<evidence type="ECO:0000259" key="2">
    <source>
        <dbReference type="SMART" id="SM00331"/>
    </source>
</evidence>
<dbReference type="SUPFAM" id="SSF54631">
    <property type="entry name" value="CBS-domain pair"/>
    <property type="match status" value="1"/>
</dbReference>
<dbReference type="HOGENOM" id="CLU_681076_0_0_7"/>
<dbReference type="SMART" id="SM00331">
    <property type="entry name" value="PP2C_SIG"/>
    <property type="match status" value="1"/>
</dbReference>
<dbReference type="InterPro" id="IPR046342">
    <property type="entry name" value="CBS_dom_sf"/>
</dbReference>
<dbReference type="PANTHER" id="PTHR43156:SF2">
    <property type="entry name" value="STAGE II SPORULATION PROTEIN E"/>
    <property type="match status" value="1"/>
</dbReference>
<dbReference type="RefSeq" id="WP_011938425.1">
    <property type="nucleotide sequence ID" value="NC_009483.1"/>
</dbReference>
<dbReference type="Gene3D" id="3.60.40.10">
    <property type="entry name" value="PPM-type phosphatase domain"/>
    <property type="match status" value="1"/>
</dbReference>
<dbReference type="KEGG" id="gur:Gura_1513"/>
<reference evidence="3 4" key="1">
    <citation type="submission" date="2007-05" db="EMBL/GenBank/DDBJ databases">
        <title>Complete sequence of Geobacter uraniireducens Rf4.</title>
        <authorList>
            <consortium name="US DOE Joint Genome Institute"/>
            <person name="Copeland A."/>
            <person name="Lucas S."/>
            <person name="Lapidus A."/>
            <person name="Barry K."/>
            <person name="Detter J.C."/>
            <person name="Glavina del Rio T."/>
            <person name="Hammon N."/>
            <person name="Israni S."/>
            <person name="Dalin E."/>
            <person name="Tice H."/>
            <person name="Pitluck S."/>
            <person name="Chertkov O."/>
            <person name="Brettin T."/>
            <person name="Bruce D."/>
            <person name="Han C."/>
            <person name="Schmutz J."/>
            <person name="Larimer F."/>
            <person name="Land M."/>
            <person name="Hauser L."/>
            <person name="Kyrpides N."/>
            <person name="Mikhailova N."/>
            <person name="Shelobolina E."/>
            <person name="Aklujkar M."/>
            <person name="Lovley D."/>
            <person name="Richardson P."/>
        </authorList>
    </citation>
    <scope>NUCLEOTIDE SEQUENCE [LARGE SCALE GENOMIC DNA]</scope>
    <source>
        <strain evidence="3 4">Rf4</strain>
    </source>
</reference>
<dbReference type="InterPro" id="IPR000644">
    <property type="entry name" value="CBS_dom"/>
</dbReference>
<protein>
    <submittedName>
        <fullName evidence="3">Stage II sporulation E family protein</fullName>
    </submittedName>
</protein>
<gene>
    <name evidence="3" type="ordered locus">Gura_1513</name>
</gene>
<accession>A5GE57</accession>
<evidence type="ECO:0000313" key="4">
    <source>
        <dbReference type="Proteomes" id="UP000006695"/>
    </source>
</evidence>
<dbReference type="EMBL" id="CP000698">
    <property type="protein sequence ID" value="ABQ25712.1"/>
    <property type="molecule type" value="Genomic_DNA"/>
</dbReference>
<dbReference type="GO" id="GO:0016791">
    <property type="term" value="F:phosphatase activity"/>
    <property type="evidence" value="ECO:0007669"/>
    <property type="project" value="TreeGrafter"/>
</dbReference>
<dbReference type="InterPro" id="IPR052016">
    <property type="entry name" value="Bact_Sigma-Reg"/>
</dbReference>
<dbReference type="Proteomes" id="UP000006695">
    <property type="component" value="Chromosome"/>
</dbReference>
<dbReference type="Pfam" id="PF07228">
    <property type="entry name" value="SpoIIE"/>
    <property type="match status" value="1"/>
</dbReference>
<name>A5GE57_GEOUR</name>